<evidence type="ECO:0000313" key="2">
    <source>
        <dbReference type="EMBL" id="CAF0845199.1"/>
    </source>
</evidence>
<reference evidence="2" key="1">
    <citation type="submission" date="2021-02" db="EMBL/GenBank/DDBJ databases">
        <authorList>
            <person name="Nowell W R."/>
        </authorList>
    </citation>
    <scope>NUCLEOTIDE SEQUENCE</scope>
</reference>
<organism evidence="2 3">
    <name type="scientific">Rotaria sordida</name>
    <dbReference type="NCBI Taxonomy" id="392033"/>
    <lineage>
        <taxon>Eukaryota</taxon>
        <taxon>Metazoa</taxon>
        <taxon>Spiralia</taxon>
        <taxon>Gnathifera</taxon>
        <taxon>Rotifera</taxon>
        <taxon>Eurotatoria</taxon>
        <taxon>Bdelloidea</taxon>
        <taxon>Philodinida</taxon>
        <taxon>Philodinidae</taxon>
        <taxon>Rotaria</taxon>
    </lineage>
</organism>
<dbReference type="CDD" id="cd18186">
    <property type="entry name" value="BTB_POZ_ZBTB_KLHL-like"/>
    <property type="match status" value="1"/>
</dbReference>
<dbReference type="PANTHER" id="PTHR22744">
    <property type="entry name" value="HELIX LOOP HELIX PROTEIN 21-RELATED"/>
    <property type="match status" value="1"/>
</dbReference>
<keyword evidence="3" id="KW-1185">Reference proteome</keyword>
<protein>
    <recommendedName>
        <fullName evidence="1">BTB domain-containing protein</fullName>
    </recommendedName>
</protein>
<sequence length="293" mass="34244">MISTSTATNNNNKLLLSEYTKANELIINNDYSKASSDKKKFIRKTSIQPLKRLKISQTDSINKMITTTSNMDMDIQITQQNHNRHLAEEFFYQLHPFSDLILIVEGKEFYVDKSVLSSVSKVFQLYFQDENINSIEIVDVLSNDMIELLQFLYPQFQCTITYQNVTGLLILARRFEINFILTACRTFILLYISKFNCIHTYSNGINLIEQENGLRLTISSILDILCIWYREFFYMNDQLVCENLLNKLSQCNIINFNASKIFNDLEEKLKCKIFQIRAKYLEISRTSIISDVN</sequence>
<dbReference type="AlphaFoldDB" id="A0A813VLT8"/>
<dbReference type="InterPro" id="IPR000210">
    <property type="entry name" value="BTB/POZ_dom"/>
</dbReference>
<evidence type="ECO:0000259" key="1">
    <source>
        <dbReference type="PROSITE" id="PS50097"/>
    </source>
</evidence>
<dbReference type="SUPFAM" id="SSF54695">
    <property type="entry name" value="POZ domain"/>
    <property type="match status" value="1"/>
</dbReference>
<name>A0A813VLT8_9BILA</name>
<dbReference type="Gene3D" id="3.30.710.10">
    <property type="entry name" value="Potassium Channel Kv1.1, Chain A"/>
    <property type="match status" value="1"/>
</dbReference>
<dbReference type="InterPro" id="IPR011333">
    <property type="entry name" value="SKP1/BTB/POZ_sf"/>
</dbReference>
<evidence type="ECO:0000313" key="3">
    <source>
        <dbReference type="Proteomes" id="UP000663870"/>
    </source>
</evidence>
<feature type="domain" description="BTB" evidence="1">
    <location>
        <begin position="98"/>
        <end position="153"/>
    </location>
</feature>
<proteinExistence type="predicted"/>
<dbReference type="Proteomes" id="UP000663870">
    <property type="component" value="Unassembled WGS sequence"/>
</dbReference>
<dbReference type="Pfam" id="PF00651">
    <property type="entry name" value="BTB"/>
    <property type="match status" value="1"/>
</dbReference>
<accession>A0A813VLT8</accession>
<comment type="caution">
    <text evidence="2">The sequence shown here is derived from an EMBL/GenBank/DDBJ whole genome shotgun (WGS) entry which is preliminary data.</text>
</comment>
<dbReference type="PANTHER" id="PTHR22744:SF17">
    <property type="entry name" value="BTB DOMAIN-CONTAINING PROTEIN"/>
    <property type="match status" value="1"/>
</dbReference>
<dbReference type="SMART" id="SM00225">
    <property type="entry name" value="BTB"/>
    <property type="match status" value="1"/>
</dbReference>
<dbReference type="EMBL" id="CAJNOL010000101">
    <property type="protein sequence ID" value="CAF0845199.1"/>
    <property type="molecule type" value="Genomic_DNA"/>
</dbReference>
<gene>
    <name evidence="2" type="ORF">JXQ802_LOCUS6400</name>
</gene>
<dbReference type="PROSITE" id="PS50097">
    <property type="entry name" value="BTB"/>
    <property type="match status" value="1"/>
</dbReference>